<dbReference type="Pfam" id="PF12345">
    <property type="entry name" value="DUF3641"/>
    <property type="match status" value="1"/>
</dbReference>
<evidence type="ECO:0000256" key="1">
    <source>
        <dbReference type="ARBA" id="ARBA00022691"/>
    </source>
</evidence>
<dbReference type="Proteomes" id="UP000708148">
    <property type="component" value="Unassembled WGS sequence"/>
</dbReference>
<evidence type="ECO:0000256" key="2">
    <source>
        <dbReference type="ARBA" id="ARBA00022723"/>
    </source>
</evidence>
<evidence type="ECO:0000313" key="8">
    <source>
        <dbReference type="Proteomes" id="UP000708148"/>
    </source>
</evidence>
<reference evidence="7" key="1">
    <citation type="submission" date="2020-12" db="EMBL/GenBank/DDBJ databases">
        <authorList>
            <person name="Iha C."/>
        </authorList>
    </citation>
    <scope>NUCLEOTIDE SEQUENCE</scope>
</reference>
<dbReference type="NCBIfam" id="TIGR04167">
    <property type="entry name" value="rSAM_SeCys"/>
    <property type="match status" value="1"/>
</dbReference>
<dbReference type="EMBL" id="CAJHUC010002140">
    <property type="protein sequence ID" value="CAD7703282.1"/>
    <property type="molecule type" value="Genomic_DNA"/>
</dbReference>
<dbReference type="Gene3D" id="3.20.20.70">
    <property type="entry name" value="Aldolase class I"/>
    <property type="match status" value="1"/>
</dbReference>
<dbReference type="InterPro" id="IPR024521">
    <property type="entry name" value="ArsS-like_C"/>
</dbReference>
<evidence type="ECO:0000256" key="4">
    <source>
        <dbReference type="ARBA" id="ARBA00023014"/>
    </source>
</evidence>
<evidence type="ECO:0000313" key="7">
    <source>
        <dbReference type="EMBL" id="CAD7703282.1"/>
    </source>
</evidence>
<evidence type="ECO:0000256" key="3">
    <source>
        <dbReference type="ARBA" id="ARBA00023004"/>
    </source>
</evidence>
<comment type="caution">
    <text evidence="7">The sequence shown here is derived from an EMBL/GenBank/DDBJ whole genome shotgun (WGS) entry which is preliminary data.</text>
</comment>
<name>A0A8S1JB23_9CHLO</name>
<dbReference type="InterPro" id="IPR007197">
    <property type="entry name" value="rSAM"/>
</dbReference>
<protein>
    <recommendedName>
        <fullName evidence="9">Fe-S oxidoreductase</fullName>
    </recommendedName>
</protein>
<dbReference type="SUPFAM" id="SSF102114">
    <property type="entry name" value="Radical SAM enzymes"/>
    <property type="match status" value="1"/>
</dbReference>
<dbReference type="SFLD" id="SFLDS00029">
    <property type="entry name" value="Radical_SAM"/>
    <property type="match status" value="1"/>
</dbReference>
<evidence type="ECO:0000259" key="6">
    <source>
        <dbReference type="Pfam" id="PF12345"/>
    </source>
</evidence>
<dbReference type="OrthoDB" id="418407at2759"/>
<dbReference type="GO" id="GO:0051536">
    <property type="term" value="F:iron-sulfur cluster binding"/>
    <property type="evidence" value="ECO:0007669"/>
    <property type="project" value="UniProtKB-KW"/>
</dbReference>
<dbReference type="GO" id="GO:0003824">
    <property type="term" value="F:catalytic activity"/>
    <property type="evidence" value="ECO:0007669"/>
    <property type="project" value="InterPro"/>
</dbReference>
<keyword evidence="4" id="KW-0411">Iron-sulfur</keyword>
<feature type="domain" description="Arsenosugar biosynthesis radical SAM protein ArsS-like C-terminal" evidence="6">
    <location>
        <begin position="275"/>
        <end position="413"/>
    </location>
</feature>
<dbReference type="PANTHER" id="PTHR43728:SF1">
    <property type="entry name" value="FE-S OXIDOREDUCTASE"/>
    <property type="match status" value="1"/>
</dbReference>
<keyword evidence="3" id="KW-0408">Iron</keyword>
<feature type="domain" description="Radical SAM core" evidence="5">
    <location>
        <begin position="119"/>
        <end position="257"/>
    </location>
</feature>
<dbReference type="PANTHER" id="PTHR43728">
    <property type="entry name" value="SLR0304 PROTEIN"/>
    <property type="match status" value="1"/>
</dbReference>
<dbReference type="InterPro" id="IPR058240">
    <property type="entry name" value="rSAM_sf"/>
</dbReference>
<gene>
    <name evidence="7" type="ORF">OSTQU699_LOCUS8639</name>
</gene>
<dbReference type="GO" id="GO:0046872">
    <property type="term" value="F:metal ion binding"/>
    <property type="evidence" value="ECO:0007669"/>
    <property type="project" value="UniProtKB-KW"/>
</dbReference>
<dbReference type="InterPro" id="IPR013785">
    <property type="entry name" value="Aldolase_TIM"/>
</dbReference>
<dbReference type="AlphaFoldDB" id="A0A8S1JB23"/>
<keyword evidence="1" id="KW-0949">S-adenosyl-L-methionine</keyword>
<dbReference type="Pfam" id="PF04055">
    <property type="entry name" value="Radical_SAM"/>
    <property type="match status" value="1"/>
</dbReference>
<keyword evidence="2" id="KW-0479">Metal-binding</keyword>
<accession>A0A8S1JB23</accession>
<proteinExistence type="predicted"/>
<evidence type="ECO:0000259" key="5">
    <source>
        <dbReference type="Pfam" id="PF04055"/>
    </source>
</evidence>
<keyword evidence="8" id="KW-1185">Reference proteome</keyword>
<dbReference type="InterPro" id="IPR026351">
    <property type="entry name" value="rSAM_ArsS-like"/>
</dbReference>
<organism evidence="7 8">
    <name type="scientific">Ostreobium quekettii</name>
    <dbReference type="NCBI Taxonomy" id="121088"/>
    <lineage>
        <taxon>Eukaryota</taxon>
        <taxon>Viridiplantae</taxon>
        <taxon>Chlorophyta</taxon>
        <taxon>core chlorophytes</taxon>
        <taxon>Ulvophyceae</taxon>
        <taxon>TCBD clade</taxon>
        <taxon>Bryopsidales</taxon>
        <taxon>Ostreobineae</taxon>
        <taxon>Ostreobiaceae</taxon>
        <taxon>Ostreobium</taxon>
    </lineage>
</organism>
<sequence length="455" mass="50355">MQTGRPAAPVGLRPPCRLLAPKELRRGPRCSVAGPREITGPADVGSLIPETLEEMAQDVEFQRTAERLRREGQAALTREEKVRRQRSLDNLGVPSFYKMVKDSGATGLNRSAAKIFQLNIGLYCNQACTHCHVESSPKRTEMMSKETAERCIDLLKSCSTVDTLDITGGAPELNSQFRYLVEQASALGVDVIDRCNLTVLMEPGQEDLPQFLADHKVHVVASLPCYSQKNVDKQRGAGVFERSIWGLQILNRLGYGKEGTGLNLDLVYNPGGPFLAPSQATLEAAYKQELREGYDIEFNKLFCLNNMPIKRFADYLIRRGKLEEYMQLLLDNFNPAAAEGLMCRDTVSVGWDGRIYDCDFNQQLEIGVMRPGSNGNGNNSQEFVSVFNIESLNELINWRIACDNHCFGCTAASISLSGFFISSPLFCWNNLATLFTCASVYSRGAGGFLLGMDAN</sequence>
<evidence type="ECO:0008006" key="9">
    <source>
        <dbReference type="Google" id="ProtNLM"/>
    </source>
</evidence>
<dbReference type="CDD" id="cd01335">
    <property type="entry name" value="Radical_SAM"/>
    <property type="match status" value="1"/>
</dbReference>